<dbReference type="Gene3D" id="2.40.70.10">
    <property type="entry name" value="Acid Proteases"/>
    <property type="match status" value="2"/>
</dbReference>
<dbReference type="InterPro" id="IPR001461">
    <property type="entry name" value="Aspartic_peptidase_A1"/>
</dbReference>
<protein>
    <submittedName>
        <fullName evidence="14">Peptidase A1 domain-containing protein</fullName>
    </submittedName>
</protein>
<feature type="active site" evidence="10">
    <location>
        <position position="18"/>
    </location>
</feature>
<evidence type="ECO:0000256" key="10">
    <source>
        <dbReference type="PIRSR" id="PIRSR601461-1"/>
    </source>
</evidence>
<dbReference type="PANTHER" id="PTHR47966:SF8">
    <property type="entry name" value="ASPARTIC PROTEASE 1-RELATED"/>
    <property type="match status" value="1"/>
</dbReference>
<dbReference type="Proteomes" id="UP000887540">
    <property type="component" value="Unplaced"/>
</dbReference>
<evidence type="ECO:0000256" key="3">
    <source>
        <dbReference type="ARBA" id="ARBA00022525"/>
    </source>
</evidence>
<dbReference type="GO" id="GO:0006508">
    <property type="term" value="P:proteolysis"/>
    <property type="evidence" value="ECO:0007669"/>
    <property type="project" value="UniProtKB-KW"/>
</dbReference>
<dbReference type="InterPro" id="IPR021109">
    <property type="entry name" value="Peptidase_aspartic_dom_sf"/>
</dbReference>
<dbReference type="InterPro" id="IPR034164">
    <property type="entry name" value="Pepsin-like_dom"/>
</dbReference>
<dbReference type="Pfam" id="PF00026">
    <property type="entry name" value="Asp"/>
    <property type="match status" value="1"/>
</dbReference>
<dbReference type="AlphaFoldDB" id="A0A914EG22"/>
<keyword evidence="13" id="KW-1185">Reference proteome</keyword>
<proteinExistence type="inferred from homology"/>
<evidence type="ECO:0000256" key="2">
    <source>
        <dbReference type="ARBA" id="ARBA00007447"/>
    </source>
</evidence>
<feature type="active site" evidence="10">
    <location>
        <position position="207"/>
    </location>
</feature>
<evidence type="ECO:0000256" key="4">
    <source>
        <dbReference type="ARBA" id="ARBA00022670"/>
    </source>
</evidence>
<evidence type="ECO:0000256" key="5">
    <source>
        <dbReference type="ARBA" id="ARBA00022729"/>
    </source>
</evidence>
<sequence length="320" mass="34678">MILIKSPLLAQTFKVCVDTGSSNYWLIGTSCTSGGCNGAGVWTHKKFHYSLSSTFQNDGTPIDIEYGLGYMNGYLAYDRVSLAGLTYDQQGFALATELSSLPWSESPASGLLGLAWPNNAVGDVTPVMQNLLNQLSQPVFTTFLRRYRSEVVGAYGGQLTLGGIDNTNCASQINYVPLTSLTYWQFTLNGWGIGSYTSTKSYQAIADTGTSYIYGPSAAIQQIFDTLGAVYHNKSDEYTVDCHATLPDLIFTIRGVQYNIPKDVYIVNRGTLGGPCVLAINPLDGSGFSFSWLLGDVFLRAYCGVFDIGNQQIGFSTAIN</sequence>
<dbReference type="InterPro" id="IPR033121">
    <property type="entry name" value="PEPTIDASE_A1"/>
</dbReference>
<dbReference type="CDD" id="cd05471">
    <property type="entry name" value="pepsin_like"/>
    <property type="match status" value="1"/>
</dbReference>
<dbReference type="PROSITE" id="PS51257">
    <property type="entry name" value="PROKAR_LIPOPROTEIN"/>
    <property type="match status" value="1"/>
</dbReference>
<evidence type="ECO:0000259" key="12">
    <source>
        <dbReference type="PROSITE" id="PS51767"/>
    </source>
</evidence>
<keyword evidence="8" id="KW-1015">Disulfide bond</keyword>
<feature type="domain" description="Peptidase A1" evidence="12">
    <location>
        <begin position="1"/>
        <end position="316"/>
    </location>
</feature>
<dbReference type="PROSITE" id="PS00141">
    <property type="entry name" value="ASP_PROTEASE"/>
    <property type="match status" value="1"/>
</dbReference>
<dbReference type="PANTHER" id="PTHR47966">
    <property type="entry name" value="BETA-SITE APP-CLEAVING ENZYME, ISOFORM A-RELATED"/>
    <property type="match status" value="1"/>
</dbReference>
<keyword evidence="7 11" id="KW-0378">Hydrolase</keyword>
<evidence type="ECO:0000256" key="8">
    <source>
        <dbReference type="ARBA" id="ARBA00023157"/>
    </source>
</evidence>
<keyword evidence="6 11" id="KW-0064">Aspartyl protease</keyword>
<evidence type="ECO:0000256" key="9">
    <source>
        <dbReference type="ARBA" id="ARBA00023180"/>
    </source>
</evidence>
<dbReference type="GO" id="GO:0005576">
    <property type="term" value="C:extracellular region"/>
    <property type="evidence" value="ECO:0007669"/>
    <property type="project" value="UniProtKB-SubCell"/>
</dbReference>
<dbReference type="SUPFAM" id="SSF50630">
    <property type="entry name" value="Acid proteases"/>
    <property type="match status" value="1"/>
</dbReference>
<organism evidence="13 14">
    <name type="scientific">Acrobeloides nanus</name>
    <dbReference type="NCBI Taxonomy" id="290746"/>
    <lineage>
        <taxon>Eukaryota</taxon>
        <taxon>Metazoa</taxon>
        <taxon>Ecdysozoa</taxon>
        <taxon>Nematoda</taxon>
        <taxon>Chromadorea</taxon>
        <taxon>Rhabditida</taxon>
        <taxon>Tylenchina</taxon>
        <taxon>Cephalobomorpha</taxon>
        <taxon>Cephaloboidea</taxon>
        <taxon>Cephalobidae</taxon>
        <taxon>Acrobeloides</taxon>
    </lineage>
</organism>
<dbReference type="GO" id="GO:0004190">
    <property type="term" value="F:aspartic-type endopeptidase activity"/>
    <property type="evidence" value="ECO:0007669"/>
    <property type="project" value="UniProtKB-KW"/>
</dbReference>
<dbReference type="GO" id="GO:0005764">
    <property type="term" value="C:lysosome"/>
    <property type="evidence" value="ECO:0007669"/>
    <property type="project" value="TreeGrafter"/>
</dbReference>
<keyword evidence="3" id="KW-0964">Secreted</keyword>
<dbReference type="InterPro" id="IPR001969">
    <property type="entry name" value="Aspartic_peptidase_AS"/>
</dbReference>
<keyword evidence="4 11" id="KW-0645">Protease</keyword>
<keyword evidence="9" id="KW-0325">Glycoprotein</keyword>
<evidence type="ECO:0000256" key="7">
    <source>
        <dbReference type="ARBA" id="ARBA00022801"/>
    </source>
</evidence>
<dbReference type="FunFam" id="2.40.70.10:FF:000008">
    <property type="entry name" value="Cathepsin D"/>
    <property type="match status" value="1"/>
</dbReference>
<comment type="similarity">
    <text evidence="2 11">Belongs to the peptidase A1 family.</text>
</comment>
<evidence type="ECO:0000313" key="13">
    <source>
        <dbReference type="Proteomes" id="UP000887540"/>
    </source>
</evidence>
<keyword evidence="5" id="KW-0732">Signal</keyword>
<evidence type="ECO:0000256" key="1">
    <source>
        <dbReference type="ARBA" id="ARBA00004613"/>
    </source>
</evidence>
<dbReference type="WBParaSite" id="ACRNAN_scaffold7605.g12108.t1">
    <property type="protein sequence ID" value="ACRNAN_scaffold7605.g12108.t1"/>
    <property type="gene ID" value="ACRNAN_scaffold7605.g12108"/>
</dbReference>
<evidence type="ECO:0000313" key="14">
    <source>
        <dbReference type="WBParaSite" id="ACRNAN_scaffold7605.g12108.t1"/>
    </source>
</evidence>
<evidence type="ECO:0000256" key="11">
    <source>
        <dbReference type="RuleBase" id="RU000454"/>
    </source>
</evidence>
<reference evidence="14" key="1">
    <citation type="submission" date="2022-11" db="UniProtKB">
        <authorList>
            <consortium name="WormBaseParasite"/>
        </authorList>
    </citation>
    <scope>IDENTIFICATION</scope>
</reference>
<accession>A0A914EG22</accession>
<dbReference type="FunFam" id="2.40.70.10:FF:000058">
    <property type="entry name" value="ASpartyl Protease"/>
    <property type="match status" value="1"/>
</dbReference>
<dbReference type="PROSITE" id="PS51767">
    <property type="entry name" value="PEPTIDASE_A1"/>
    <property type="match status" value="1"/>
</dbReference>
<evidence type="ECO:0000256" key="6">
    <source>
        <dbReference type="ARBA" id="ARBA00022750"/>
    </source>
</evidence>
<dbReference type="PRINTS" id="PR00792">
    <property type="entry name" value="PEPSIN"/>
</dbReference>
<comment type="subcellular location">
    <subcellularLocation>
        <location evidence="1">Secreted</location>
    </subcellularLocation>
</comment>
<name>A0A914EG22_9BILA</name>